<sequence length="830" mass="95552">MSKRTNNNRFVTSNKPIEQNSKCRKCVHHIYSHHYAANMRQHDEIIEKNADKVNIVDIDSTVNIKIVFHFLAPKGSYNKDRVLARVHDIILSLNDDFNNYTTNQNTMNNFKYKSIINQVFISNNIKQNIYLGPNYIKYLPTKPSNITFELGEIYYYPVRNRLNLSQYDDVKEVEIEYQVIKQFIHQNRADAINPENFLNIWVIDMTDTAILGFSNFPWEIIDNYHGVVINRKAFFPEDYGESNFALFKTFTHEVGHYFGLLHVFSHNSGLGVYAAVNLNADSEKTIDTGGDFIVDTPNQLNATYDPTDKIANKRLHSDNDYNPLFMNFMDYTYDKYVAIFTQNQIQKMRYMLLTYRPNINSVINKAKLPIPKYNPDTDTITGTVTKRNSSARNPPLIPSHESTPNPRLAAQGFMAQQPQIPQDAAQTYQMGQQILQNMAQQQNAPRDMRVNTNLSQLIPNLSAGNVAAPTGGSREQLIANIQSNLPPDPNNIKQQTDTYENMIKKYKDYNSTNGYAMNYPFDPYLSQQNNNQFALYKQLQDQNAKTQSNDQDVPRKEAMPYHPVDPRMMPQFMDPRYMMQMDPKLSDNKIPFMMPPGMPIDPRFLYYKPPKKSRKTKKSESKKSKKSSTRNLSDSETEINLEAVQNIRNPRAYTKYAQAKPDSKKNSLDPNYKKQPSNLKEITKQKIQNRAPEFVNDNMIPIAQFQPPHMSMPPMPNMPTMANSNGEMEISVNNYLTPSDLVQKVSHVDEQLKNIRENMPKVVEAQQKQTNTSNNIAQTVAKASMNDNKQKFNKFGQITKPVIASSKVIKNDITRAPRNRFVRTKPLIAN</sequence>
<keyword evidence="6" id="KW-0862">Zinc</keyword>
<evidence type="ECO:0000313" key="11">
    <source>
        <dbReference type="EMBL" id="QKU35939.1"/>
    </source>
</evidence>
<dbReference type="GO" id="GO:0046872">
    <property type="term" value="F:metal ion binding"/>
    <property type="evidence" value="ECO:0007669"/>
    <property type="project" value="UniProtKB-KW"/>
</dbReference>
<keyword evidence="11" id="KW-0436">Ligase</keyword>
<feature type="compositionally biased region" description="Polar residues" evidence="9">
    <location>
        <begin position="539"/>
        <end position="551"/>
    </location>
</feature>
<protein>
    <submittedName>
        <fullName evidence="11">Putative bifunctional metalloprotease/ubiquitin-protein ligase</fullName>
    </submittedName>
</protein>
<dbReference type="RefSeq" id="YP_010782623.1">
    <property type="nucleotide sequence ID" value="NC_075039.1"/>
</dbReference>
<evidence type="ECO:0000256" key="8">
    <source>
        <dbReference type="ARBA" id="ARBA00023157"/>
    </source>
</evidence>
<feature type="region of interest" description="Disordered" evidence="9">
    <location>
        <begin position="603"/>
        <end position="682"/>
    </location>
</feature>
<keyword evidence="4" id="KW-0732">Signal</keyword>
<dbReference type="EMBL" id="KY523104">
    <property type="protein sequence ID" value="QKU35939.1"/>
    <property type="molecule type" value="Genomic_DNA"/>
</dbReference>
<evidence type="ECO:0000256" key="1">
    <source>
        <dbReference type="ARBA" id="ARBA00008721"/>
    </source>
</evidence>
<keyword evidence="2 11" id="KW-0645">Protease</keyword>
<evidence type="ECO:0000259" key="10">
    <source>
        <dbReference type="Pfam" id="PF05572"/>
    </source>
</evidence>
<keyword evidence="3" id="KW-0479">Metal-binding</keyword>
<name>A0A6N1NNN4_9VIRU</name>
<dbReference type="GO" id="GO:0006508">
    <property type="term" value="P:proteolysis"/>
    <property type="evidence" value="ECO:0007669"/>
    <property type="project" value="UniProtKB-KW"/>
</dbReference>
<reference evidence="11" key="1">
    <citation type="submission" date="2017-01" db="EMBL/GenBank/DDBJ databases">
        <authorList>
            <person name="Assis F.L."/>
            <person name="Abrahao J.S."/>
            <person name="Silva L."/>
            <person name="Khalil J.B."/>
            <person name="Rodrigues R."/>
            <person name="Silva L.S."/>
            <person name="Arantes T."/>
            <person name="Boratto P."/>
            <person name="Andrade M."/>
            <person name="Kroon E.G."/>
            <person name="Ribeiro B."/>
            <person name="Bergier I."/>
            <person name="Seligmann H."/>
            <person name="Ghigo E."/>
            <person name="Colson P."/>
            <person name="Levasseur A."/>
            <person name="Raoult D."/>
            <person name="Scola B.L."/>
        </authorList>
    </citation>
    <scope>NUCLEOTIDE SEQUENCE</scope>
    <source>
        <strain evidence="11">Soda lake</strain>
    </source>
</reference>
<dbReference type="Gene3D" id="3.40.390.10">
    <property type="entry name" value="Collagenase (Catalytic Domain)"/>
    <property type="match status" value="1"/>
</dbReference>
<organism evidence="11">
    <name type="scientific">Tupanvirus soda lake</name>
    <dbReference type="NCBI Taxonomy" id="2126985"/>
    <lineage>
        <taxon>Viruses</taxon>
        <taxon>Varidnaviria</taxon>
        <taxon>Bamfordvirae</taxon>
        <taxon>Nucleocytoviricota</taxon>
        <taxon>Megaviricetes</taxon>
        <taxon>Imitervirales</taxon>
        <taxon>Mimiviridae</taxon>
        <taxon>Megamimivirinae</taxon>
        <taxon>Tupanvirus</taxon>
        <taxon>Tupanvirus salinum</taxon>
    </lineage>
</organism>
<keyword evidence="5" id="KW-0378">Hydrolase</keyword>
<dbReference type="GeneID" id="80519387"/>
<feature type="region of interest" description="Disordered" evidence="9">
    <location>
        <begin position="539"/>
        <end position="567"/>
    </location>
</feature>
<dbReference type="KEGG" id="vg:80519387"/>
<evidence type="ECO:0000256" key="5">
    <source>
        <dbReference type="ARBA" id="ARBA00022801"/>
    </source>
</evidence>
<feature type="domain" description="Peptidase M43 pregnancy-associated plasma-A" evidence="10">
    <location>
        <begin position="189"/>
        <end position="352"/>
    </location>
</feature>
<proteinExistence type="inferred from homology"/>
<evidence type="ECO:0000256" key="4">
    <source>
        <dbReference type="ARBA" id="ARBA00022729"/>
    </source>
</evidence>
<reference evidence="11" key="2">
    <citation type="journal article" date="2018" name="Nat. Commun.">
        <title>Tailed giant Tupanvirus possesses the most complete translational apparatus of the known virosphere.</title>
        <authorList>
            <person name="Abrahao J."/>
            <person name="Silva L."/>
            <person name="Silva L.S."/>
            <person name="Khalil J.Y.B."/>
            <person name="Rodrigues R."/>
            <person name="Arantes T."/>
            <person name="Assis F."/>
            <person name="Boratto P."/>
            <person name="Andrade M."/>
            <person name="Kroon E.G."/>
            <person name="Ribeiro B."/>
            <person name="Bergier I."/>
            <person name="Seligmann H."/>
            <person name="Ghigo E."/>
            <person name="Colson P."/>
            <person name="Levasseur A."/>
            <person name="Kroemer G."/>
            <person name="Raoult D."/>
            <person name="La Scola B."/>
        </authorList>
    </citation>
    <scope>NUCLEOTIDE SEQUENCE [LARGE SCALE GENOMIC DNA]</scope>
    <source>
        <strain evidence="11">Soda lake</strain>
    </source>
</reference>
<dbReference type="PANTHER" id="PTHR47466:SF1">
    <property type="entry name" value="METALLOPROTEASE MEP1 (AFU_ORTHOLOGUE AFUA_1G07730)-RELATED"/>
    <property type="match status" value="1"/>
</dbReference>
<dbReference type="PANTHER" id="PTHR47466">
    <property type="match status" value="1"/>
</dbReference>
<accession>A0A6N1NNN4</accession>
<keyword evidence="7 11" id="KW-0482">Metalloprotease</keyword>
<dbReference type="SUPFAM" id="SSF55486">
    <property type="entry name" value="Metalloproteases ('zincins'), catalytic domain"/>
    <property type="match status" value="1"/>
</dbReference>
<evidence type="ECO:0000256" key="2">
    <source>
        <dbReference type="ARBA" id="ARBA00022670"/>
    </source>
</evidence>
<evidence type="ECO:0000256" key="3">
    <source>
        <dbReference type="ARBA" id="ARBA00022723"/>
    </source>
</evidence>
<evidence type="ECO:0000256" key="6">
    <source>
        <dbReference type="ARBA" id="ARBA00022833"/>
    </source>
</evidence>
<dbReference type="Pfam" id="PF05572">
    <property type="entry name" value="Peptidase_M43"/>
    <property type="match status" value="1"/>
</dbReference>
<evidence type="ECO:0000256" key="9">
    <source>
        <dbReference type="SAM" id="MobiDB-lite"/>
    </source>
</evidence>
<comment type="similarity">
    <text evidence="1">Belongs to the peptidase M43B family.</text>
</comment>
<dbReference type="InterPro" id="IPR008754">
    <property type="entry name" value="Peptidase_M43"/>
</dbReference>
<dbReference type="GO" id="GO:0008237">
    <property type="term" value="F:metallopeptidase activity"/>
    <property type="evidence" value="ECO:0007669"/>
    <property type="project" value="UniProtKB-KW"/>
</dbReference>
<dbReference type="InterPro" id="IPR024079">
    <property type="entry name" value="MetalloPept_cat_dom_sf"/>
</dbReference>
<dbReference type="GO" id="GO:0016874">
    <property type="term" value="F:ligase activity"/>
    <property type="evidence" value="ECO:0007669"/>
    <property type="project" value="UniProtKB-KW"/>
</dbReference>
<keyword evidence="8" id="KW-1015">Disulfide bond</keyword>
<evidence type="ECO:0000256" key="7">
    <source>
        <dbReference type="ARBA" id="ARBA00023049"/>
    </source>
</evidence>